<dbReference type="RefSeq" id="WP_311956699.1">
    <property type="nucleotide sequence ID" value="NZ_JARQDZ010000001.1"/>
</dbReference>
<reference evidence="6 7" key="1">
    <citation type="submission" date="2023-03" db="EMBL/GenBank/DDBJ databases">
        <authorList>
            <person name="Shen W."/>
            <person name="Cai J."/>
        </authorList>
    </citation>
    <scope>NUCLEOTIDE SEQUENCE [LARGE SCALE GENOMIC DNA]</scope>
    <source>
        <strain evidence="6 7">B516</strain>
    </source>
</reference>
<dbReference type="PRINTS" id="PR00032">
    <property type="entry name" value="HTHARAC"/>
</dbReference>
<feature type="domain" description="HTH araC/xylS-type" evidence="5">
    <location>
        <begin position="612"/>
        <end position="710"/>
    </location>
</feature>
<evidence type="ECO:0000256" key="1">
    <source>
        <dbReference type="ARBA" id="ARBA00023015"/>
    </source>
</evidence>
<keyword evidence="4" id="KW-1133">Transmembrane helix</keyword>
<dbReference type="SUPFAM" id="SSF46689">
    <property type="entry name" value="Homeodomain-like"/>
    <property type="match status" value="2"/>
</dbReference>
<evidence type="ECO:0000259" key="5">
    <source>
        <dbReference type="PROSITE" id="PS01124"/>
    </source>
</evidence>
<gene>
    <name evidence="6" type="ORF">P7I34_00610</name>
</gene>
<dbReference type="PROSITE" id="PS01124">
    <property type="entry name" value="HTH_ARAC_FAMILY_2"/>
    <property type="match status" value="1"/>
</dbReference>
<protein>
    <submittedName>
        <fullName evidence="6">AraC family transcriptional regulator</fullName>
    </submittedName>
</protein>
<dbReference type="EMBL" id="JARQDZ010000001">
    <property type="protein sequence ID" value="MDT2981141.1"/>
    <property type="molecule type" value="Genomic_DNA"/>
</dbReference>
<dbReference type="Proteomes" id="UP001253851">
    <property type="component" value="Unassembled WGS sequence"/>
</dbReference>
<dbReference type="InterPro" id="IPR018062">
    <property type="entry name" value="HTH_AraC-typ_CS"/>
</dbReference>
<dbReference type="InterPro" id="IPR018060">
    <property type="entry name" value="HTH_AraC"/>
</dbReference>
<name>A0ABD5FGB4_ENTCA</name>
<feature type="transmembrane region" description="Helical" evidence="4">
    <location>
        <begin position="9"/>
        <end position="29"/>
    </location>
</feature>
<keyword evidence="3" id="KW-0804">Transcription</keyword>
<evidence type="ECO:0000313" key="7">
    <source>
        <dbReference type="Proteomes" id="UP001253851"/>
    </source>
</evidence>
<dbReference type="GO" id="GO:0003677">
    <property type="term" value="F:DNA binding"/>
    <property type="evidence" value="ECO:0007669"/>
    <property type="project" value="UniProtKB-KW"/>
</dbReference>
<keyword evidence="1" id="KW-0805">Transcription regulation</keyword>
<dbReference type="PROSITE" id="PS00041">
    <property type="entry name" value="HTH_ARAC_FAMILY_1"/>
    <property type="match status" value="1"/>
</dbReference>
<accession>A0ABD5FGB4</accession>
<dbReference type="PANTHER" id="PTHR43280:SF28">
    <property type="entry name" value="HTH-TYPE TRANSCRIPTIONAL ACTIVATOR RHAS"/>
    <property type="match status" value="1"/>
</dbReference>
<keyword evidence="2" id="KW-0238">DNA-binding</keyword>
<organism evidence="6 7">
    <name type="scientific">Enterococcus casseliflavus</name>
    <name type="common">Enterococcus flavescens</name>
    <dbReference type="NCBI Taxonomy" id="37734"/>
    <lineage>
        <taxon>Bacteria</taxon>
        <taxon>Bacillati</taxon>
        <taxon>Bacillota</taxon>
        <taxon>Bacilli</taxon>
        <taxon>Lactobacillales</taxon>
        <taxon>Enterococcaceae</taxon>
        <taxon>Enterococcus</taxon>
    </lineage>
</organism>
<keyword evidence="4" id="KW-0472">Membrane</keyword>
<keyword evidence="4" id="KW-0812">Transmembrane</keyword>
<evidence type="ECO:0000256" key="3">
    <source>
        <dbReference type="ARBA" id="ARBA00023163"/>
    </source>
</evidence>
<dbReference type="Pfam" id="PF12833">
    <property type="entry name" value="HTH_18"/>
    <property type="match status" value="1"/>
</dbReference>
<dbReference type="AlphaFoldDB" id="A0ABD5FGB4"/>
<sequence>MKSKTYRKIFLTFLTVIIAYTIFIMVIVINNEVNQRKTEQTTQSIMTLENSAFRIDQQLRFALNSMKSLATKESIILFSQSTESDYALFSAMYDEIRENYLLMNQFEYSIGILNPENHIIVSSDGYFVYNDFFSFLNIETKAGLLSEMLADASFSSSIFETLDKRLIMLHKEQVENQTLYFFAYWKKNELLSPMNQEIQVTDHQYPSSETNSPILTDFTQNTIQQETKSDTIVFTKNSEVLPFANYQLTTAIQSSFPLSTISSFLLPLMVLIVLGALIVVFLSKRMYKPYLEILDEIKKSNVDILTVDDINLALHQIIESSSSINQLQSPVSEEVKELFLKNLLYGKYTYNMSKSLLPTFHLEGIEKGGSFAFLTFSGEMAEEATFNETEIIHVRKQLIKKNLPIERYDIISFSEKHLVILFYEQEYSQIMKEIDQLKLTIEDSLNLRMTYLLSKPFHSLEHFIEVFHETCQWSDECNGNNQFHQIPVPTSNAFHKINYTVDEEQLLIQYFKVGDFVHARELLQQIVEINISSNRSLGFLQEFSTALNLTIKRITVIKEISYPEFYEQNKKQFLYLKKGFSDPDVKKTIFFLFDTLITQIETMENNNGSKTDEIIQFINSNYCSDLSLTDIAQQFHLSEAYLSRLIKERLSMSFKPYVNQLRVEKAKRLMSEQESSINEIASKVGFKNTNSFIRVFKQFEGTTPGTYRTNKIH</sequence>
<proteinExistence type="predicted"/>
<dbReference type="PANTHER" id="PTHR43280">
    <property type="entry name" value="ARAC-FAMILY TRANSCRIPTIONAL REGULATOR"/>
    <property type="match status" value="1"/>
</dbReference>
<evidence type="ECO:0000313" key="6">
    <source>
        <dbReference type="EMBL" id="MDT2981141.1"/>
    </source>
</evidence>
<dbReference type="InterPro" id="IPR020449">
    <property type="entry name" value="Tscrpt_reg_AraC-type_HTH"/>
</dbReference>
<feature type="transmembrane region" description="Helical" evidence="4">
    <location>
        <begin position="264"/>
        <end position="282"/>
    </location>
</feature>
<dbReference type="InterPro" id="IPR009057">
    <property type="entry name" value="Homeodomain-like_sf"/>
</dbReference>
<evidence type="ECO:0000256" key="4">
    <source>
        <dbReference type="SAM" id="Phobius"/>
    </source>
</evidence>
<dbReference type="Gene3D" id="1.10.10.60">
    <property type="entry name" value="Homeodomain-like"/>
    <property type="match status" value="2"/>
</dbReference>
<dbReference type="SMART" id="SM00342">
    <property type="entry name" value="HTH_ARAC"/>
    <property type="match status" value="1"/>
</dbReference>
<evidence type="ECO:0000256" key="2">
    <source>
        <dbReference type="ARBA" id="ARBA00023125"/>
    </source>
</evidence>
<comment type="caution">
    <text evidence="6">The sequence shown here is derived from an EMBL/GenBank/DDBJ whole genome shotgun (WGS) entry which is preliminary data.</text>
</comment>